<keyword evidence="8" id="KW-0406">Ion transport</keyword>
<feature type="transmembrane region" description="Helical" evidence="10">
    <location>
        <begin position="335"/>
        <end position="360"/>
    </location>
</feature>
<protein>
    <submittedName>
        <fullName evidence="12">TrkA protein</fullName>
    </submittedName>
</protein>
<dbReference type="SUPFAM" id="SSF116726">
    <property type="entry name" value="TrkA C-terminal domain-like"/>
    <property type="match status" value="2"/>
</dbReference>
<dbReference type="NCBIfam" id="NF003716">
    <property type="entry name" value="PRK05326.1-3"/>
    <property type="match status" value="1"/>
</dbReference>
<feature type="transmembrane region" description="Helical" evidence="10">
    <location>
        <begin position="372"/>
        <end position="392"/>
    </location>
</feature>
<dbReference type="Gene3D" id="1.20.1530.20">
    <property type="match status" value="1"/>
</dbReference>
<dbReference type="RefSeq" id="WP_021686228.1">
    <property type="nucleotide sequence ID" value="NZ_KI260554.1"/>
</dbReference>
<feature type="transmembrane region" description="Helical" evidence="10">
    <location>
        <begin position="187"/>
        <end position="206"/>
    </location>
</feature>
<dbReference type="InterPro" id="IPR006037">
    <property type="entry name" value="RCK_C"/>
</dbReference>
<keyword evidence="9 10" id="KW-0472">Membrane</keyword>
<feature type="transmembrane region" description="Helical" evidence="10">
    <location>
        <begin position="83"/>
        <end position="106"/>
    </location>
</feature>
<feature type="transmembrane region" description="Helical" evidence="10">
    <location>
        <begin position="33"/>
        <end position="50"/>
    </location>
</feature>
<keyword evidence="5" id="KW-0633">Potassium transport</keyword>
<comment type="caution">
    <text evidence="12">The sequence shown here is derived from an EMBL/GenBank/DDBJ whole genome shotgun (WGS) entry which is preliminary data.</text>
</comment>
<evidence type="ECO:0000256" key="7">
    <source>
        <dbReference type="ARBA" id="ARBA00022989"/>
    </source>
</evidence>
<dbReference type="PROSITE" id="PS51202">
    <property type="entry name" value="RCK_C"/>
    <property type="match status" value="2"/>
</dbReference>
<dbReference type="InterPro" id="IPR006153">
    <property type="entry name" value="Cation/H_exchanger_TM"/>
</dbReference>
<accession>A0ABN0NWA2</accession>
<gene>
    <name evidence="12" type="ORF">HMPREF9193_02055</name>
</gene>
<comment type="subcellular location">
    <subcellularLocation>
        <location evidence="1">Cell membrane</location>
        <topology evidence="1">Multi-pass membrane protein</topology>
    </subcellularLocation>
</comment>
<evidence type="ECO:0000256" key="8">
    <source>
        <dbReference type="ARBA" id="ARBA00023065"/>
    </source>
</evidence>
<evidence type="ECO:0000256" key="9">
    <source>
        <dbReference type="ARBA" id="ARBA00023136"/>
    </source>
</evidence>
<feature type="domain" description="RCK C-terminal" evidence="11">
    <location>
        <begin position="406"/>
        <end position="474"/>
    </location>
</feature>
<dbReference type="PANTHER" id="PTHR32507:SF7">
    <property type="entry name" value="K(+)_H(+) ANTIPORTER NHAP2"/>
    <property type="match status" value="1"/>
</dbReference>
<proteinExistence type="predicted"/>
<feature type="transmembrane region" description="Helical" evidence="10">
    <location>
        <begin position="274"/>
        <end position="293"/>
    </location>
</feature>
<evidence type="ECO:0000256" key="5">
    <source>
        <dbReference type="ARBA" id="ARBA00022538"/>
    </source>
</evidence>
<keyword evidence="3" id="KW-0050">Antiport</keyword>
<keyword evidence="7 10" id="KW-1133">Transmembrane helix</keyword>
<keyword evidence="4" id="KW-1003">Cell membrane</keyword>
<organism evidence="12 13">
    <name type="scientific">Treponema lecithinolyticum ATCC 700332</name>
    <dbReference type="NCBI Taxonomy" id="1321815"/>
    <lineage>
        <taxon>Bacteria</taxon>
        <taxon>Pseudomonadati</taxon>
        <taxon>Spirochaetota</taxon>
        <taxon>Spirochaetia</taxon>
        <taxon>Spirochaetales</taxon>
        <taxon>Treponemataceae</taxon>
        <taxon>Treponema</taxon>
    </lineage>
</organism>
<evidence type="ECO:0000313" key="12">
    <source>
        <dbReference type="EMBL" id="ERJ91602.1"/>
    </source>
</evidence>
<keyword evidence="2" id="KW-0813">Transport</keyword>
<dbReference type="InterPro" id="IPR038770">
    <property type="entry name" value="Na+/solute_symporter_sf"/>
</dbReference>
<dbReference type="Proteomes" id="UP000016649">
    <property type="component" value="Unassembled WGS sequence"/>
</dbReference>
<name>A0ABN0NWA2_TRELE</name>
<evidence type="ECO:0000256" key="2">
    <source>
        <dbReference type="ARBA" id="ARBA00022448"/>
    </source>
</evidence>
<evidence type="ECO:0000256" key="1">
    <source>
        <dbReference type="ARBA" id="ARBA00004651"/>
    </source>
</evidence>
<dbReference type="Pfam" id="PF02080">
    <property type="entry name" value="TrkA_C"/>
    <property type="match status" value="2"/>
</dbReference>
<sequence>MALFLLTVSAVIFLCVLLNKVSAKIGMPMLLAFILLGMVFGADGIFKINFNDYPFAEKLCTVALVFIMFYGGFGTKWSAAKPVAFQAFLLSTAGVVFTASFTALFCRFVLHINWGESFLIGAVTGSTDAASVFYILRSKKLNLKYNTASLLEAESGSNDPLSYMLTIIALSLLEAKSGVQGKSVVSHLYLVLSQLVFGAAFGFGIGKGASFILRKFKFAEAGFDSAFVIGAAVSSYALPSIIGGNGYLSVYIAGLLLGNSTIPNKKALVHFFDGITGLMQMFVFFLLGLLAFPSSIAGVLLPALAIAAFLTFVSRPLAVFLLLTPSKYPVRQQLLISWAGLRGAASIVFAVMAVTAAAAFPSGGLQHDLFHIVFFIVLFSISLQGSLLPFAAHKLQMIDDNTNVLYTFNDYPDETPVRFIQVTQPEEHPWNGQAIKSLVLPPETLLVLILRGKERIVPRGETLIRSGDVLVLAAQVFAGHLNESDADGGALVETTIGKNHEWVGKTLAEIGAEHEKTFIVLIKRNSRLIIPKGSTRIAAGDILAVEQNG</sequence>
<dbReference type="NCBIfam" id="NF003715">
    <property type="entry name" value="PRK05326.1-2"/>
    <property type="match status" value="1"/>
</dbReference>
<evidence type="ECO:0000256" key="4">
    <source>
        <dbReference type="ARBA" id="ARBA00022475"/>
    </source>
</evidence>
<evidence type="ECO:0000256" key="3">
    <source>
        <dbReference type="ARBA" id="ARBA00022449"/>
    </source>
</evidence>
<feature type="transmembrane region" description="Helical" evidence="10">
    <location>
        <begin position="299"/>
        <end position="323"/>
    </location>
</feature>
<feature type="transmembrane region" description="Helical" evidence="10">
    <location>
        <begin position="244"/>
        <end position="262"/>
    </location>
</feature>
<feature type="domain" description="RCK C-terminal" evidence="11">
    <location>
        <begin position="479"/>
        <end position="549"/>
    </location>
</feature>
<evidence type="ECO:0000313" key="13">
    <source>
        <dbReference type="Proteomes" id="UP000016649"/>
    </source>
</evidence>
<dbReference type="Gene3D" id="3.30.70.1450">
    <property type="entry name" value="Regulator of K+ conductance, C-terminal domain"/>
    <property type="match status" value="2"/>
</dbReference>
<dbReference type="Pfam" id="PF00999">
    <property type="entry name" value="Na_H_Exchanger"/>
    <property type="match status" value="1"/>
</dbReference>
<feature type="transmembrane region" description="Helical" evidence="10">
    <location>
        <begin position="59"/>
        <end position="77"/>
    </location>
</feature>
<reference evidence="12 13" key="1">
    <citation type="submission" date="2013-08" db="EMBL/GenBank/DDBJ databases">
        <authorList>
            <person name="Weinstock G."/>
            <person name="Sodergren E."/>
            <person name="Wylie T."/>
            <person name="Fulton L."/>
            <person name="Fulton R."/>
            <person name="Fronick C."/>
            <person name="O'Laughlin M."/>
            <person name="Godfrey J."/>
            <person name="Miner T."/>
            <person name="Herter B."/>
            <person name="Appelbaum E."/>
            <person name="Cordes M."/>
            <person name="Lek S."/>
            <person name="Wollam A."/>
            <person name="Pepin K.H."/>
            <person name="Palsikar V.B."/>
            <person name="Mitreva M."/>
            <person name="Wilson R.K."/>
        </authorList>
    </citation>
    <scope>NUCLEOTIDE SEQUENCE [LARGE SCALE GENOMIC DNA]</scope>
    <source>
        <strain evidence="12 13">ATCC 700332</strain>
    </source>
</reference>
<dbReference type="PANTHER" id="PTHR32507">
    <property type="entry name" value="NA(+)/H(+) ANTIPORTER 1"/>
    <property type="match status" value="1"/>
</dbReference>
<evidence type="ECO:0000259" key="11">
    <source>
        <dbReference type="PROSITE" id="PS51202"/>
    </source>
</evidence>
<evidence type="ECO:0000256" key="10">
    <source>
        <dbReference type="SAM" id="Phobius"/>
    </source>
</evidence>
<dbReference type="EMBL" id="AWVH01000044">
    <property type="protein sequence ID" value="ERJ91602.1"/>
    <property type="molecule type" value="Genomic_DNA"/>
</dbReference>
<keyword evidence="5" id="KW-0630">Potassium</keyword>
<keyword evidence="13" id="KW-1185">Reference proteome</keyword>
<dbReference type="InterPro" id="IPR036721">
    <property type="entry name" value="RCK_C_sf"/>
</dbReference>
<feature type="transmembrane region" description="Helical" evidence="10">
    <location>
        <begin position="118"/>
        <end position="136"/>
    </location>
</feature>
<keyword evidence="6 10" id="KW-0812">Transmembrane</keyword>
<evidence type="ECO:0000256" key="6">
    <source>
        <dbReference type="ARBA" id="ARBA00022692"/>
    </source>
</evidence>